<feature type="non-terminal residue" evidence="1">
    <location>
        <position position="250"/>
    </location>
</feature>
<comment type="caution">
    <text evidence="1">The sequence shown here is derived from an EMBL/GenBank/DDBJ whole genome shotgun (WGS) entry which is preliminary data.</text>
</comment>
<protein>
    <recommendedName>
        <fullName evidence="3">SGNH hydrolase-type esterase domain-containing protein</fullName>
    </recommendedName>
</protein>
<dbReference type="Pfam" id="PF00657">
    <property type="entry name" value="Lipase_GDSL"/>
    <property type="match status" value="1"/>
</dbReference>
<evidence type="ECO:0000313" key="2">
    <source>
        <dbReference type="Proteomes" id="UP000217648"/>
    </source>
</evidence>
<evidence type="ECO:0008006" key="3">
    <source>
        <dbReference type="Google" id="ProtNLM"/>
    </source>
</evidence>
<dbReference type="AlphaFoldDB" id="A0A2A5MAZ1"/>
<reference evidence="1 2" key="1">
    <citation type="submission" date="2017-09" db="EMBL/GenBank/DDBJ databases">
        <title>Mdr eskape-Ghana.</title>
        <authorList>
            <person name="Agyepong N."/>
            <person name="Janice J."/>
            <person name="Samuelsen O."/>
            <person name="Owusu-Ofori A."/>
            <person name="Sundsfjord A."/>
            <person name="Essack S."/>
            <person name="Pedersen T."/>
        </authorList>
    </citation>
    <scope>NUCLEOTIDE SEQUENCE [LARGE SCALE GENOMIC DNA]</scope>
    <source>
        <strain evidence="1 2">46</strain>
    </source>
</reference>
<dbReference type="EMBL" id="NXHG01000116">
    <property type="protein sequence ID" value="PCM58093.1"/>
    <property type="molecule type" value="Genomic_DNA"/>
</dbReference>
<accession>A0A2A5MAZ1</accession>
<dbReference type="InterPro" id="IPR001087">
    <property type="entry name" value="GDSL"/>
</dbReference>
<organism evidence="1 2">
    <name type="scientific">Klebsiella quasipneumoniae</name>
    <dbReference type="NCBI Taxonomy" id="1463165"/>
    <lineage>
        <taxon>Bacteria</taxon>
        <taxon>Pseudomonadati</taxon>
        <taxon>Pseudomonadota</taxon>
        <taxon>Gammaproteobacteria</taxon>
        <taxon>Enterobacterales</taxon>
        <taxon>Enterobacteriaceae</taxon>
        <taxon>Klebsiella/Raoultella group</taxon>
        <taxon>Klebsiella</taxon>
        <taxon>Klebsiella pneumoniae complex</taxon>
    </lineage>
</organism>
<name>A0A2A5MAZ1_9ENTR</name>
<dbReference type="InterPro" id="IPR036514">
    <property type="entry name" value="SGNH_hydro_sf"/>
</dbReference>
<dbReference type="SUPFAM" id="SSF52266">
    <property type="entry name" value="SGNH hydrolase"/>
    <property type="match status" value="1"/>
</dbReference>
<gene>
    <name evidence="1" type="ORF">CP911_29590</name>
</gene>
<dbReference type="Gene3D" id="3.40.50.1110">
    <property type="entry name" value="SGNH hydrolase"/>
    <property type="match status" value="1"/>
</dbReference>
<dbReference type="GO" id="GO:0016788">
    <property type="term" value="F:hydrolase activity, acting on ester bonds"/>
    <property type="evidence" value="ECO:0007669"/>
    <property type="project" value="InterPro"/>
</dbReference>
<evidence type="ECO:0000313" key="1">
    <source>
        <dbReference type="EMBL" id="PCM58093.1"/>
    </source>
</evidence>
<proteinExistence type="predicted"/>
<dbReference type="Proteomes" id="UP000217648">
    <property type="component" value="Unassembled WGS sequence"/>
</dbReference>
<sequence length="250" mass="27413">MPEMKFRKFAVGGQVSSEIATRQGGFVNLLTLQGNTIPASGPVNVTAQKYRPITVNSAGAGQTNLKGTLFGVHGTLNATYDSSGNMLTNTFTRTTPGDAVYVDPESAFILDSNDSEYDIQILCYGRNDVYATDFRERVLSALSASIAHMKYLNKRFIVISIPNRTGSSEIKGTTAYNNIIAINKEIQGLYPESYLDIRAQMVRAYDPAIPQDVIDFGNDCPPSSLMFDETHPNANGYAVWARALKKFIED</sequence>